<gene>
    <name evidence="2" type="ORF">GCM10009804_75490</name>
</gene>
<dbReference type="SUPFAM" id="SSF53098">
    <property type="entry name" value="Ribonuclease H-like"/>
    <property type="match status" value="1"/>
</dbReference>
<proteinExistence type="predicted"/>
<dbReference type="PROSITE" id="PS50994">
    <property type="entry name" value="INTEGRASE"/>
    <property type="match status" value="1"/>
</dbReference>
<dbReference type="InterPro" id="IPR001584">
    <property type="entry name" value="Integrase_cat-core"/>
</dbReference>
<dbReference type="InterPro" id="IPR012337">
    <property type="entry name" value="RNaseH-like_sf"/>
</dbReference>
<dbReference type="Proteomes" id="UP001501705">
    <property type="component" value="Unassembled WGS sequence"/>
</dbReference>
<comment type="caution">
    <text evidence="2">The sequence shown here is derived from an EMBL/GenBank/DDBJ whole genome shotgun (WGS) entry which is preliminary data.</text>
</comment>
<dbReference type="InterPro" id="IPR036397">
    <property type="entry name" value="RNaseH_sf"/>
</dbReference>
<name>A0ABP4QJN6_9ACTN</name>
<organism evidence="2 3">
    <name type="scientific">Kribbella hippodromi</name>
    <dbReference type="NCBI Taxonomy" id="434347"/>
    <lineage>
        <taxon>Bacteria</taxon>
        <taxon>Bacillati</taxon>
        <taxon>Actinomycetota</taxon>
        <taxon>Actinomycetes</taxon>
        <taxon>Propionibacteriales</taxon>
        <taxon>Kribbellaceae</taxon>
        <taxon>Kribbella</taxon>
    </lineage>
</organism>
<dbReference type="InterPro" id="IPR051917">
    <property type="entry name" value="Transposase-Integrase"/>
</dbReference>
<protein>
    <recommendedName>
        <fullName evidence="1">Integrase catalytic domain-containing protein</fullName>
    </recommendedName>
</protein>
<keyword evidence="3" id="KW-1185">Reference proteome</keyword>
<evidence type="ECO:0000259" key="1">
    <source>
        <dbReference type="PROSITE" id="PS50994"/>
    </source>
</evidence>
<feature type="domain" description="Integrase catalytic" evidence="1">
    <location>
        <begin position="156"/>
        <end position="319"/>
    </location>
</feature>
<reference evidence="3" key="1">
    <citation type="journal article" date="2019" name="Int. J. Syst. Evol. Microbiol.">
        <title>The Global Catalogue of Microorganisms (GCM) 10K type strain sequencing project: providing services to taxonomists for standard genome sequencing and annotation.</title>
        <authorList>
            <consortium name="The Broad Institute Genomics Platform"/>
            <consortium name="The Broad Institute Genome Sequencing Center for Infectious Disease"/>
            <person name="Wu L."/>
            <person name="Ma J."/>
        </authorList>
    </citation>
    <scope>NUCLEOTIDE SEQUENCE [LARGE SCALE GENOMIC DNA]</scope>
    <source>
        <strain evidence="3">JCM 15572</strain>
    </source>
</reference>
<evidence type="ECO:0000313" key="2">
    <source>
        <dbReference type="EMBL" id="GAA1608910.1"/>
    </source>
</evidence>
<dbReference type="NCBIfam" id="NF033563">
    <property type="entry name" value="transpos_IS30"/>
    <property type="match status" value="1"/>
</dbReference>
<evidence type="ECO:0000313" key="3">
    <source>
        <dbReference type="Proteomes" id="UP001501705"/>
    </source>
</evidence>
<dbReference type="InterPro" id="IPR053392">
    <property type="entry name" value="Transposase_IS30-like"/>
</dbReference>
<dbReference type="PANTHER" id="PTHR10948">
    <property type="entry name" value="TRANSPOSASE"/>
    <property type="match status" value="1"/>
</dbReference>
<dbReference type="Gene3D" id="3.30.420.10">
    <property type="entry name" value="Ribonuclease H-like superfamily/Ribonuclease H"/>
    <property type="match status" value="1"/>
</dbReference>
<accession>A0ABP4QJN6</accession>
<dbReference type="EMBL" id="BAAAPH010000055">
    <property type="protein sequence ID" value="GAA1608910.1"/>
    <property type="molecule type" value="Genomic_DNA"/>
</dbReference>
<dbReference type="Pfam" id="PF00665">
    <property type="entry name" value="rve"/>
    <property type="match status" value="1"/>
</dbReference>
<sequence length="321" mass="36371">MIAVLLRQGLSYAGIGAAIGRDKSVVWREVARNRGRDGSYWAPVAHRAAHERRRRPKEFKLAADPGLCGRITDWMDAGWSPGLIAAVLRHDHPGTSIEEKMARVSHETIYQALYVQTRGQLRQDLHRQLSLRRAARKPRGGDQRQTRNPYREAFTISQRPAEAADRAVPGHWEGDLIIGSANRSAVGTLVERTTRFTLLLHLPGQHDADTLAEAMITQMRKLPDHLRRSLTWDRGRELAAYRRIQLDLDMPVYFCDPHSPWQRGTNENTNRLLRHWLTKGTDLSTHTAADLDRIATTLNQRPRPTLNLKTPAQALAELLVA</sequence>
<dbReference type="PANTHER" id="PTHR10948:SF23">
    <property type="entry name" value="TRANSPOSASE INSI FOR INSERTION SEQUENCE ELEMENT IS30A-RELATED"/>
    <property type="match status" value="1"/>
</dbReference>